<evidence type="ECO:0000313" key="2">
    <source>
        <dbReference type="Proteomes" id="UP000324800"/>
    </source>
</evidence>
<comment type="caution">
    <text evidence="1">The sequence shown here is derived from an EMBL/GenBank/DDBJ whole genome shotgun (WGS) entry which is preliminary data.</text>
</comment>
<sequence>LTANAQFDNKFEEFEESNKDGTRVEAQSFPTIATTTEIRTPQNILLSYVTDLCLLYTKDARATICYENPCYHNMQVTTYVRNFPDMPMNILDQQFFQIQLNASNFDLLFEATDEFEDALATPRNTASRRFNPNIDLSSFMITLQC</sequence>
<reference evidence="1 2" key="1">
    <citation type="submission" date="2019-03" db="EMBL/GenBank/DDBJ databases">
        <title>Single cell metagenomics reveals metabolic interactions within the superorganism composed of flagellate Streblomastix strix and complex community of Bacteroidetes bacteria on its surface.</title>
        <authorList>
            <person name="Treitli S.C."/>
            <person name="Kolisko M."/>
            <person name="Husnik F."/>
            <person name="Keeling P."/>
            <person name="Hampl V."/>
        </authorList>
    </citation>
    <scope>NUCLEOTIDE SEQUENCE [LARGE SCALE GENOMIC DNA]</scope>
    <source>
        <strain evidence="1">ST1C</strain>
    </source>
</reference>
<dbReference type="EMBL" id="SNRW01003483">
    <property type="protein sequence ID" value="KAA6389713.1"/>
    <property type="molecule type" value="Genomic_DNA"/>
</dbReference>
<gene>
    <name evidence="1" type="ORF">EZS28_014756</name>
</gene>
<dbReference type="AlphaFoldDB" id="A0A5J4W599"/>
<evidence type="ECO:0000313" key="1">
    <source>
        <dbReference type="EMBL" id="KAA6389713.1"/>
    </source>
</evidence>
<proteinExistence type="predicted"/>
<organism evidence="1 2">
    <name type="scientific">Streblomastix strix</name>
    <dbReference type="NCBI Taxonomy" id="222440"/>
    <lineage>
        <taxon>Eukaryota</taxon>
        <taxon>Metamonada</taxon>
        <taxon>Preaxostyla</taxon>
        <taxon>Oxymonadida</taxon>
        <taxon>Streblomastigidae</taxon>
        <taxon>Streblomastix</taxon>
    </lineage>
</organism>
<dbReference type="OrthoDB" id="10500762at2759"/>
<dbReference type="Proteomes" id="UP000324800">
    <property type="component" value="Unassembled WGS sequence"/>
</dbReference>
<protein>
    <submittedName>
        <fullName evidence="1">Uncharacterized protein</fullName>
    </submittedName>
</protein>
<name>A0A5J4W599_9EUKA</name>
<accession>A0A5J4W599</accession>
<feature type="non-terminal residue" evidence="1">
    <location>
        <position position="1"/>
    </location>
</feature>